<keyword evidence="1" id="KW-1133">Transmembrane helix</keyword>
<dbReference type="EMBL" id="BAAAZK010000007">
    <property type="protein sequence ID" value="GAA4182185.1"/>
    <property type="molecule type" value="Genomic_DNA"/>
</dbReference>
<gene>
    <name evidence="2" type="ORF">GCM10022218_39020</name>
</gene>
<name>A0ABP8ADK9_9SPHI</name>
<keyword evidence="3" id="KW-1185">Reference proteome</keyword>
<keyword evidence="1" id="KW-0472">Membrane</keyword>
<evidence type="ECO:0000256" key="1">
    <source>
        <dbReference type="SAM" id="Phobius"/>
    </source>
</evidence>
<comment type="caution">
    <text evidence="2">The sequence shown here is derived from an EMBL/GenBank/DDBJ whole genome shotgun (WGS) entry which is preliminary data.</text>
</comment>
<reference evidence="3" key="1">
    <citation type="journal article" date="2019" name="Int. J. Syst. Evol. Microbiol.">
        <title>The Global Catalogue of Microorganisms (GCM) 10K type strain sequencing project: providing services to taxonomists for standard genome sequencing and annotation.</title>
        <authorList>
            <consortium name="The Broad Institute Genomics Platform"/>
            <consortium name="The Broad Institute Genome Sequencing Center for Infectious Disease"/>
            <person name="Wu L."/>
            <person name="Ma J."/>
        </authorList>
    </citation>
    <scope>NUCLEOTIDE SEQUENCE [LARGE SCALE GENOMIC DNA]</scope>
    <source>
        <strain evidence="3">JCM 16722</strain>
    </source>
</reference>
<evidence type="ECO:0000313" key="3">
    <source>
        <dbReference type="Proteomes" id="UP001500167"/>
    </source>
</evidence>
<sequence length="77" mass="8614">MKQLALLIMFIGMSSMVFGQEISRSTTQTITQSGIGLGSVIAVVTSWDRNKSILWALIHGILSWLYVIYFAFTRSNN</sequence>
<evidence type="ECO:0000313" key="2">
    <source>
        <dbReference type="EMBL" id="GAA4182185.1"/>
    </source>
</evidence>
<accession>A0ABP8ADK9</accession>
<dbReference type="Proteomes" id="UP001500167">
    <property type="component" value="Unassembled WGS sequence"/>
</dbReference>
<protein>
    <submittedName>
        <fullName evidence="2">Uncharacterized protein</fullName>
    </submittedName>
</protein>
<organism evidence="2 3">
    <name type="scientific">Sphingobacterium ginsenosidimutans</name>
    <dbReference type="NCBI Taxonomy" id="687845"/>
    <lineage>
        <taxon>Bacteria</taxon>
        <taxon>Pseudomonadati</taxon>
        <taxon>Bacteroidota</taxon>
        <taxon>Sphingobacteriia</taxon>
        <taxon>Sphingobacteriales</taxon>
        <taxon>Sphingobacteriaceae</taxon>
        <taxon>Sphingobacterium</taxon>
    </lineage>
</organism>
<feature type="transmembrane region" description="Helical" evidence="1">
    <location>
        <begin position="54"/>
        <end position="72"/>
    </location>
</feature>
<dbReference type="RefSeq" id="WP_346087726.1">
    <property type="nucleotide sequence ID" value="NZ_BAAAZK010000007.1"/>
</dbReference>
<keyword evidence="1" id="KW-0812">Transmembrane</keyword>
<proteinExistence type="predicted"/>